<dbReference type="PRINTS" id="PR00984">
    <property type="entry name" value="TRNASYNTHILE"/>
</dbReference>
<dbReference type="EC" id="6.1.1.5" evidence="11"/>
<evidence type="ECO:0000256" key="4">
    <source>
        <dbReference type="ARBA" id="ARBA00022741"/>
    </source>
</evidence>
<keyword evidence="5 11" id="KW-0862">Zinc</keyword>
<dbReference type="GO" id="GO:0000049">
    <property type="term" value="F:tRNA binding"/>
    <property type="evidence" value="ECO:0007669"/>
    <property type="project" value="InterPro"/>
</dbReference>
<keyword evidence="6 11" id="KW-0067">ATP-binding</keyword>
<evidence type="ECO:0000256" key="1">
    <source>
        <dbReference type="ARBA" id="ARBA00022490"/>
    </source>
</evidence>
<dbReference type="GO" id="GO:0006428">
    <property type="term" value="P:isoleucyl-tRNA aminoacylation"/>
    <property type="evidence" value="ECO:0007669"/>
    <property type="project" value="UniProtKB-UniRule"/>
</dbReference>
<dbReference type="RefSeq" id="WP_006282403.1">
    <property type="nucleotide sequence ID" value="NZ_BPTR01000001.1"/>
</dbReference>
<dbReference type="SUPFAM" id="SSF52374">
    <property type="entry name" value="Nucleotidylyl transferase"/>
    <property type="match status" value="1"/>
</dbReference>
<comment type="domain">
    <text evidence="11">IleRS has two distinct active sites: one for aminoacylation and one for editing. The misactivated valine is translocated from the active site to the editing site, which sterically excludes the correctly activated isoleucine. The single editing site contains two valyl binding pockets, one specific for each substrate (Val-AMP or Val-tRNA(Ile)).</text>
</comment>
<dbReference type="Pfam" id="PF19302">
    <property type="entry name" value="DUF5915"/>
    <property type="match status" value="1"/>
</dbReference>
<evidence type="ECO:0000256" key="3">
    <source>
        <dbReference type="ARBA" id="ARBA00022723"/>
    </source>
</evidence>
<evidence type="ECO:0000256" key="5">
    <source>
        <dbReference type="ARBA" id="ARBA00022833"/>
    </source>
</evidence>
<comment type="subunit">
    <text evidence="11">Monomer.</text>
</comment>
<reference evidence="15 16" key="1">
    <citation type="submission" date="2017-08" db="EMBL/GenBank/DDBJ databases">
        <title>Comparative genomics of non-oral Prevotella species.</title>
        <authorList>
            <person name="Accetto T."/>
            <person name="Nograsek B."/>
            <person name="Avgustin G."/>
        </authorList>
    </citation>
    <scope>NUCLEOTIDE SEQUENCE [LARGE SCALE GENOMIC DNA]</scope>
    <source>
        <strain evidence="15 16">TC1-1</strain>
    </source>
</reference>
<protein>
    <recommendedName>
        <fullName evidence="11">Isoleucine--tRNA ligase</fullName>
        <ecNumber evidence="11">6.1.1.5</ecNumber>
    </recommendedName>
    <alternativeName>
        <fullName evidence="11">Isoleucyl-tRNA synthetase</fullName>
        <shortName evidence="11">IleRS</shortName>
    </alternativeName>
</protein>
<dbReference type="Proteomes" id="UP000216189">
    <property type="component" value="Unassembled WGS sequence"/>
</dbReference>
<dbReference type="SUPFAM" id="SSF50677">
    <property type="entry name" value="ValRS/IleRS/LeuRS editing domain"/>
    <property type="match status" value="1"/>
</dbReference>
<organism evidence="14 17">
    <name type="scientific">Segatella bryantii</name>
    <name type="common">Prevotella bryantii</name>
    <dbReference type="NCBI Taxonomy" id="77095"/>
    <lineage>
        <taxon>Bacteria</taxon>
        <taxon>Pseudomonadati</taxon>
        <taxon>Bacteroidota</taxon>
        <taxon>Bacteroidia</taxon>
        <taxon>Bacteroidales</taxon>
        <taxon>Prevotellaceae</taxon>
        <taxon>Segatella</taxon>
    </lineage>
</organism>
<evidence type="ECO:0000256" key="6">
    <source>
        <dbReference type="ARBA" id="ARBA00022840"/>
    </source>
</evidence>
<comment type="catalytic activity">
    <reaction evidence="10 11">
        <text>tRNA(Ile) + L-isoleucine + ATP = L-isoleucyl-tRNA(Ile) + AMP + diphosphate</text>
        <dbReference type="Rhea" id="RHEA:11060"/>
        <dbReference type="Rhea" id="RHEA-COMP:9666"/>
        <dbReference type="Rhea" id="RHEA-COMP:9695"/>
        <dbReference type="ChEBI" id="CHEBI:30616"/>
        <dbReference type="ChEBI" id="CHEBI:33019"/>
        <dbReference type="ChEBI" id="CHEBI:58045"/>
        <dbReference type="ChEBI" id="CHEBI:78442"/>
        <dbReference type="ChEBI" id="CHEBI:78528"/>
        <dbReference type="ChEBI" id="CHEBI:456215"/>
        <dbReference type="EC" id="6.1.1.5"/>
    </reaction>
</comment>
<dbReference type="Pfam" id="PF08264">
    <property type="entry name" value="Anticodon_1"/>
    <property type="match status" value="1"/>
</dbReference>
<reference evidence="14" key="2">
    <citation type="submission" date="2021-08" db="EMBL/GenBank/DDBJ databases">
        <title>Prevotella lacticifex sp. nov., isolated from rumen of cow.</title>
        <authorList>
            <person name="Shinkai T."/>
            <person name="Ikeyama N."/>
            <person name="Kumagai M."/>
            <person name="Ohmori H."/>
            <person name="Sakamoto M."/>
            <person name="Ohkuma M."/>
            <person name="Mitsumori M."/>
        </authorList>
    </citation>
    <scope>NUCLEOTIDE SEQUENCE</scope>
    <source>
        <strain evidence="14">DSM 11371</strain>
    </source>
</reference>
<dbReference type="SUPFAM" id="SSF47323">
    <property type="entry name" value="Anticodon-binding domain of a subclass of class I aminoacyl-tRNA synthetases"/>
    <property type="match status" value="2"/>
</dbReference>
<evidence type="ECO:0000313" key="16">
    <source>
        <dbReference type="Proteomes" id="UP000216189"/>
    </source>
</evidence>
<evidence type="ECO:0000256" key="11">
    <source>
        <dbReference type="HAMAP-Rule" id="MF_02003"/>
    </source>
</evidence>
<dbReference type="AlphaFoldDB" id="A0AA37HUY7"/>
<dbReference type="FunFam" id="3.40.50.620:FF:000205">
    <property type="entry name" value="Isoleucine--tRNA ligase"/>
    <property type="match status" value="1"/>
</dbReference>
<dbReference type="PANTHER" id="PTHR42780">
    <property type="entry name" value="SOLEUCYL-TRNA SYNTHETASE"/>
    <property type="match status" value="1"/>
</dbReference>
<evidence type="ECO:0000313" key="17">
    <source>
        <dbReference type="Proteomes" id="UP000887043"/>
    </source>
</evidence>
<keyword evidence="8 11" id="KW-0030">Aminoacyl-tRNA synthetase</keyword>
<keyword evidence="4 11" id="KW-0547">Nucleotide-binding</keyword>
<dbReference type="PANTHER" id="PTHR42780:SF1">
    <property type="entry name" value="ISOLEUCINE--TRNA LIGASE, CYTOPLASMIC"/>
    <property type="match status" value="1"/>
</dbReference>
<name>A0AA37HUY7_SEGBR</name>
<feature type="short sequence motif" description="'HIGH' region" evidence="11">
    <location>
        <begin position="50"/>
        <end position="60"/>
    </location>
</feature>
<comment type="function">
    <text evidence="9 11">Catalyzes the attachment of isoleucine to tRNA(Ile). As IleRS can inadvertently accommodate and process structurally similar amino acids such as valine, to avoid such errors it has two additional distinct tRNA(Ile)-dependent editing activities. One activity is designated as 'pretransfer' editing and involves the hydrolysis of activated Val-AMP. The other activity is designated 'posttransfer' editing and involves deacylation of mischarged Val-tRNA(Ile).</text>
</comment>
<dbReference type="InterPro" id="IPR014729">
    <property type="entry name" value="Rossmann-like_a/b/a_fold"/>
</dbReference>
<dbReference type="InterPro" id="IPR013155">
    <property type="entry name" value="M/V/L/I-tRNA-synth_anticd-bd"/>
</dbReference>
<feature type="short sequence motif" description="'KMSKS' region" evidence="11">
    <location>
        <begin position="778"/>
        <end position="782"/>
    </location>
</feature>
<dbReference type="GO" id="GO:0002161">
    <property type="term" value="F:aminoacyl-tRNA deacylase activity"/>
    <property type="evidence" value="ECO:0007669"/>
    <property type="project" value="InterPro"/>
</dbReference>
<dbReference type="GO" id="GO:0005737">
    <property type="term" value="C:cytoplasm"/>
    <property type="evidence" value="ECO:0007669"/>
    <property type="project" value="UniProtKB-SubCell"/>
</dbReference>
<dbReference type="InterPro" id="IPR023586">
    <property type="entry name" value="Ile-tRNA-ligase_type2"/>
</dbReference>
<feature type="domain" description="Aminoacyl-tRNA synthetase class Ia" evidence="12">
    <location>
        <begin position="729"/>
        <end position="817"/>
    </location>
</feature>
<dbReference type="Gene3D" id="1.10.730.10">
    <property type="entry name" value="Isoleucyl-tRNA Synthetase, Domain 1"/>
    <property type="match status" value="1"/>
</dbReference>
<evidence type="ECO:0000256" key="8">
    <source>
        <dbReference type="ARBA" id="ARBA00023146"/>
    </source>
</evidence>
<evidence type="ECO:0000256" key="2">
    <source>
        <dbReference type="ARBA" id="ARBA00022598"/>
    </source>
</evidence>
<keyword evidence="3 11" id="KW-0479">Metal-binding</keyword>
<dbReference type="GO" id="GO:0004822">
    <property type="term" value="F:isoleucine-tRNA ligase activity"/>
    <property type="evidence" value="ECO:0007669"/>
    <property type="project" value="UniProtKB-UniRule"/>
</dbReference>
<dbReference type="EMBL" id="BPTR01000001">
    <property type="protein sequence ID" value="GJG27200.1"/>
    <property type="molecule type" value="Genomic_DNA"/>
</dbReference>
<dbReference type="GO" id="GO:0008270">
    <property type="term" value="F:zinc ion binding"/>
    <property type="evidence" value="ECO:0007669"/>
    <property type="project" value="UniProtKB-UniRule"/>
</dbReference>
<comment type="subcellular location">
    <subcellularLocation>
        <location evidence="11">Cytoplasm</location>
    </subcellularLocation>
</comment>
<dbReference type="NCBIfam" id="TIGR00392">
    <property type="entry name" value="ileS"/>
    <property type="match status" value="1"/>
</dbReference>
<keyword evidence="2 11" id="KW-0436">Ligase</keyword>
<proteinExistence type="inferred from homology"/>
<feature type="binding site" evidence="11">
    <location>
        <position position="781"/>
    </location>
    <ligand>
        <name>ATP</name>
        <dbReference type="ChEBI" id="CHEBI:30616"/>
    </ligand>
</feature>
<comment type="caution">
    <text evidence="14">The sequence shown here is derived from an EMBL/GenBank/DDBJ whole genome shotgun (WGS) entry which is preliminary data.</text>
</comment>
<dbReference type="HAMAP" id="MF_02003">
    <property type="entry name" value="Ile_tRNA_synth_type2"/>
    <property type="match status" value="1"/>
</dbReference>
<dbReference type="Proteomes" id="UP000887043">
    <property type="component" value="Unassembled WGS sequence"/>
</dbReference>
<dbReference type="EMBL" id="NPJF01000064">
    <property type="protein sequence ID" value="OYP53486.1"/>
    <property type="molecule type" value="Genomic_DNA"/>
</dbReference>
<dbReference type="InterPro" id="IPR002300">
    <property type="entry name" value="aa-tRNA-synth_Ia"/>
</dbReference>
<dbReference type="CDD" id="cd07961">
    <property type="entry name" value="Anticodon_Ia_Ile_ABEc"/>
    <property type="match status" value="1"/>
</dbReference>
<dbReference type="Pfam" id="PF00133">
    <property type="entry name" value="tRNA-synt_1"/>
    <property type="match status" value="2"/>
</dbReference>
<evidence type="ECO:0000259" key="12">
    <source>
        <dbReference type="Pfam" id="PF00133"/>
    </source>
</evidence>
<dbReference type="GO" id="GO:0005524">
    <property type="term" value="F:ATP binding"/>
    <property type="evidence" value="ECO:0007669"/>
    <property type="project" value="UniProtKB-UniRule"/>
</dbReference>
<evidence type="ECO:0000259" key="13">
    <source>
        <dbReference type="Pfam" id="PF08264"/>
    </source>
</evidence>
<feature type="domain" description="Methionyl/Valyl/Leucyl/Isoleucyl-tRNA synthetase anticodon-binding" evidence="13">
    <location>
        <begin position="865"/>
        <end position="1011"/>
    </location>
</feature>
<accession>A0AA37HUY7</accession>
<dbReference type="Gene3D" id="3.90.740.10">
    <property type="entry name" value="Valyl/Leucyl/Isoleucyl-tRNA synthetase, editing domain"/>
    <property type="match status" value="1"/>
</dbReference>
<gene>
    <name evidence="11 14" type="primary">ileS</name>
    <name evidence="15" type="ORF">CIK91_12585</name>
    <name evidence="14" type="ORF">PRRU23_09000</name>
</gene>
<feature type="domain" description="Aminoacyl-tRNA synthetase class Ia" evidence="12">
    <location>
        <begin position="20"/>
        <end position="697"/>
    </location>
</feature>
<dbReference type="InterPro" id="IPR033709">
    <property type="entry name" value="Anticodon_Ile_ABEc"/>
</dbReference>
<evidence type="ECO:0000256" key="10">
    <source>
        <dbReference type="ARBA" id="ARBA00048359"/>
    </source>
</evidence>
<dbReference type="Gene3D" id="3.40.50.620">
    <property type="entry name" value="HUPs"/>
    <property type="match status" value="2"/>
</dbReference>
<evidence type="ECO:0000313" key="14">
    <source>
        <dbReference type="EMBL" id="GJG27200.1"/>
    </source>
</evidence>
<evidence type="ECO:0000256" key="9">
    <source>
        <dbReference type="ARBA" id="ARBA00025217"/>
    </source>
</evidence>
<dbReference type="InterPro" id="IPR009008">
    <property type="entry name" value="Val/Leu/Ile-tRNA-synth_edit"/>
</dbReference>
<evidence type="ECO:0000256" key="7">
    <source>
        <dbReference type="ARBA" id="ARBA00022917"/>
    </source>
</evidence>
<comment type="cofactor">
    <cofactor evidence="11">
        <name>Zn(2+)</name>
        <dbReference type="ChEBI" id="CHEBI:29105"/>
    </cofactor>
</comment>
<dbReference type="InterPro" id="IPR009080">
    <property type="entry name" value="tRNAsynth_Ia_anticodon-bd"/>
</dbReference>
<comment type="similarity">
    <text evidence="11">Belongs to the class-I aminoacyl-tRNA synthetase family. IleS type 2 subfamily.</text>
</comment>
<keyword evidence="16" id="KW-1185">Reference proteome</keyword>
<keyword evidence="7 11" id="KW-0648">Protein biosynthesis</keyword>
<dbReference type="InterPro" id="IPR002301">
    <property type="entry name" value="Ile-tRNA-ligase"/>
</dbReference>
<keyword evidence="1 11" id="KW-0963">Cytoplasm</keyword>
<evidence type="ECO:0000313" key="15">
    <source>
        <dbReference type="EMBL" id="OYP53486.1"/>
    </source>
</evidence>
<sequence>MAKKFAEHNGLDLVKTNKDVLAEWEKNDIFHKSIDEREGCPQFIFFEGPPSANGHPGIHHVLARSIKDTFNRYKTMQGFQVHRKAGWDTHGLPVELGVEKELGITKKDIDNKASEKYISVEDYNKKCRENVMMFTQEWRTLTEEMGYFVDLDHPYITYDNKYIETLWWLLKQLYNKGLLYKGYTIQPYSPGAGTGLSSHELNQPGCYRDVKDTTVTAQFAIQPADWEVLKTKSQSLKHAKEWGAPYFLAWTTTPWTLASNTALCVGPKFDYVVIQTYNPYNAKKMTLIMANDLVNAYLKPEGQVTDDGELPEYQHGDKYVPYKIIAHFKGTDLEGIHYQQLMPWVKPCEKIGDFAPSFVNEYAAAHPEKVFASEDGRDKFVEMADEAFRVILGDYVTTDDGTGIVHIAPTFGADDAKVAKDANIPALYLISKKGETRPMVDLQGKYYLVDDLDVNFVKACVNDVYSHHAGDYVKNSYDPKYNPDGVWDKKASEKAEDLNVIICMEMKQEGTAFKIEKHVHNYPHCWRTDKPILYYPLDSWFIKDTAKKERMVELNKTINWQPESTGSGRFGNWLENLNDWNLSRSRFWGTPLNIWRDENRNAKCIGSLEELYAEIEKSVAAGVMTSNPLKDKGFIPGDYSQENYDKIDLHRPYIDRIILVDEEGKPMYRESDLIDVWFDSGSMPYAQQHYPFEGAMNAEALAATGKSEAEYREELVHSTYTGIPVPPAYYPADFINEGVDQTRGWFFTLHAISTMVFDQVAFKNVISSGLVLDAKGNKMSKHVGNVTNPFEMIDKYGADPVRFYMLTNSEPWDNLKFDPNGVDETRRKFFGTLYNTYSFFALYANVDNFDVDAPQVAFEKRPEIDRWILSCLNTLVKNVQKELDSYDPTRAGRLIESFVNDDLSNWYVRLNRKRFWGKEMSEDKLSAYQTLYACLMTVAKVVAPFAPFFADQLYKDLGGNLASVHLSQYPAVDETAINVDLEARMAIAQKITSMVLALRRKVNIKVRQPLQQIMIPAVNDEQKAHIEAVAELVKNEVNVKELKFVEGQGILVKKVKCNFRVMGKKYGKLMKGVAAHMSTLSQEQIALLEQNGSYCFELEDQSITVDVADVEIISEDIPGWLVSNEGNLTVALEVELTEELKKEGMARELINRIQNIRKDSGLEITDRVQITLAPQEEVEKAVEAYAELIKGQVLANSITIADNDGVATEFDDFSINIKVVKD</sequence>